<dbReference type="RefSeq" id="WP_339162542.1">
    <property type="nucleotide sequence ID" value="NZ_LR743511.1"/>
</dbReference>
<dbReference type="InterPro" id="IPR050090">
    <property type="entry name" value="Tyrosine_recombinase_XerCD"/>
</dbReference>
<evidence type="ECO:0000256" key="4">
    <source>
        <dbReference type="ARBA" id="ARBA00023172"/>
    </source>
</evidence>
<evidence type="ECO:0000256" key="3">
    <source>
        <dbReference type="ARBA" id="ARBA00023125"/>
    </source>
</evidence>
<keyword evidence="2" id="KW-0229">DNA integration</keyword>
<dbReference type="EMBL" id="LR743511">
    <property type="protein sequence ID" value="CAA2144284.1"/>
    <property type="molecule type" value="Genomic_DNA"/>
</dbReference>
<dbReference type="PANTHER" id="PTHR30349">
    <property type="entry name" value="PHAGE INTEGRASE-RELATED"/>
    <property type="match status" value="1"/>
</dbReference>
<evidence type="ECO:0000259" key="5">
    <source>
        <dbReference type="PROSITE" id="PS51898"/>
    </source>
</evidence>
<dbReference type="GO" id="GO:0006310">
    <property type="term" value="P:DNA recombination"/>
    <property type="evidence" value="ECO:0007669"/>
    <property type="project" value="UniProtKB-KW"/>
</dbReference>
<dbReference type="InterPro" id="IPR013762">
    <property type="entry name" value="Integrase-like_cat_sf"/>
</dbReference>
<dbReference type="PANTHER" id="PTHR30349:SF64">
    <property type="entry name" value="PROPHAGE INTEGRASE INTD-RELATED"/>
    <property type="match status" value="1"/>
</dbReference>
<evidence type="ECO:0000256" key="2">
    <source>
        <dbReference type="ARBA" id="ARBA00022908"/>
    </source>
</evidence>
<keyword evidence="4" id="KW-0233">DNA recombination</keyword>
<evidence type="ECO:0000313" key="6">
    <source>
        <dbReference type="EMBL" id="CAA2144284.1"/>
    </source>
</evidence>
<organism evidence="6">
    <name type="scientific">Methylobacterium bullatum</name>
    <dbReference type="NCBI Taxonomy" id="570505"/>
    <lineage>
        <taxon>Bacteria</taxon>
        <taxon>Pseudomonadati</taxon>
        <taxon>Pseudomonadota</taxon>
        <taxon>Alphaproteobacteria</taxon>
        <taxon>Hyphomicrobiales</taxon>
        <taxon>Methylobacteriaceae</taxon>
        <taxon>Methylobacterium</taxon>
    </lineage>
</organism>
<dbReference type="AlphaFoldDB" id="A0A679K0G7"/>
<accession>A0A679K0G7</accession>
<proteinExistence type="inferred from homology"/>
<feature type="domain" description="Tyr recombinase" evidence="5">
    <location>
        <begin position="164"/>
        <end position="333"/>
    </location>
</feature>
<keyword evidence="3" id="KW-0238">DNA-binding</keyword>
<sequence length="349" mass="38820">MRVRLKGLNSKTKVLSDGTKRTYWYAWKGGPRIEGEPGSPEFMASYNDAVSERRTPASGVMFSILKGYQASAEFLGRSAITRKDYIRHIKAIEAEFGDLPLGALTDRRVRGEFMAWRDRLAVRSRRQADYAWSVLARVLSWALDRGLVLVNPCEKGGRLYRAQRTDKVWTAADEAAFLAKAPVHMRLPLILALWTGQRQGDLLRLTWSAYDGETIRLQQSKTGARVVIPVSGPLREALTATVRKSPIVLVNSEGRPWTSDGFRSSWRKACQAAAVSGVTFHDLRGTAVSRLALAGCSEAEIATLTGHSLNDVRSILDAHYLNRDPALAIAAIRKLETRTQFPDRVPDRA</sequence>
<comment type="similarity">
    <text evidence="1">Belongs to the 'phage' integrase family.</text>
</comment>
<dbReference type="Pfam" id="PF00589">
    <property type="entry name" value="Phage_integrase"/>
    <property type="match status" value="1"/>
</dbReference>
<dbReference type="SUPFAM" id="SSF56349">
    <property type="entry name" value="DNA breaking-rejoining enzymes"/>
    <property type="match status" value="1"/>
</dbReference>
<gene>
    <name evidence="6" type="ORF">MBLL_03407</name>
</gene>
<dbReference type="InterPro" id="IPR010998">
    <property type="entry name" value="Integrase_recombinase_N"/>
</dbReference>
<dbReference type="Gene3D" id="1.10.443.10">
    <property type="entry name" value="Intergrase catalytic core"/>
    <property type="match status" value="1"/>
</dbReference>
<dbReference type="InterPro" id="IPR011010">
    <property type="entry name" value="DNA_brk_join_enz"/>
</dbReference>
<dbReference type="GO" id="GO:0003677">
    <property type="term" value="F:DNA binding"/>
    <property type="evidence" value="ECO:0007669"/>
    <property type="project" value="UniProtKB-KW"/>
</dbReference>
<protein>
    <recommendedName>
        <fullName evidence="5">Tyr recombinase domain-containing protein</fullName>
    </recommendedName>
</protein>
<evidence type="ECO:0000256" key="1">
    <source>
        <dbReference type="ARBA" id="ARBA00008857"/>
    </source>
</evidence>
<dbReference type="InterPro" id="IPR002104">
    <property type="entry name" value="Integrase_catalytic"/>
</dbReference>
<dbReference type="GO" id="GO:0015074">
    <property type="term" value="P:DNA integration"/>
    <property type="evidence" value="ECO:0007669"/>
    <property type="project" value="UniProtKB-KW"/>
</dbReference>
<dbReference type="PROSITE" id="PS51898">
    <property type="entry name" value="TYR_RECOMBINASE"/>
    <property type="match status" value="1"/>
</dbReference>
<dbReference type="Gene3D" id="1.10.150.130">
    <property type="match status" value="1"/>
</dbReference>
<reference evidence="6" key="1">
    <citation type="submission" date="2019-12" db="EMBL/GenBank/DDBJ databases">
        <authorList>
            <person name="Cremers G."/>
        </authorList>
    </citation>
    <scope>NUCLEOTIDE SEQUENCE</scope>
    <source>
        <strain evidence="6">Mbul2</strain>
    </source>
</reference>
<name>A0A679K0G7_9HYPH</name>